<comment type="caution">
    <text evidence="1">The sequence shown here is derived from an EMBL/GenBank/DDBJ whole genome shotgun (WGS) entry which is preliminary data.</text>
</comment>
<proteinExistence type="predicted"/>
<gene>
    <name evidence="1" type="ORF">HGR00_18315</name>
</gene>
<evidence type="ECO:0000313" key="1">
    <source>
        <dbReference type="EMBL" id="NMV39868.1"/>
    </source>
</evidence>
<protein>
    <submittedName>
        <fullName evidence="1">Uncharacterized protein</fullName>
    </submittedName>
</protein>
<reference evidence="1 2" key="1">
    <citation type="submission" date="2020-04" db="EMBL/GenBank/DDBJ databases">
        <title>Ralstonia insidiosa genome sequencing and assembly.</title>
        <authorList>
            <person name="Martins R.C.R."/>
            <person name="Perdigao-Neto L.V."/>
            <person name="Levin A.S.S."/>
            <person name="Costa S.F."/>
        </authorList>
    </citation>
    <scope>NUCLEOTIDE SEQUENCE [LARGE SCALE GENOMIC DNA]</scope>
    <source>
        <strain evidence="1 2">5047</strain>
    </source>
</reference>
<dbReference type="RefSeq" id="WP_169340812.1">
    <property type="nucleotide sequence ID" value="NZ_JABBZM010000017.1"/>
</dbReference>
<evidence type="ECO:0000313" key="2">
    <source>
        <dbReference type="Proteomes" id="UP000575469"/>
    </source>
</evidence>
<sequence length="73" mass="8230">MQAIQVTGQNCFFLRARGAEMTLKKEGDRWAMYTVNAAVRAWRNGFAIPKYFDSLQAVEAQYKAWRGIAALAA</sequence>
<organism evidence="1 2">
    <name type="scientific">Ralstonia insidiosa</name>
    <dbReference type="NCBI Taxonomy" id="190721"/>
    <lineage>
        <taxon>Bacteria</taxon>
        <taxon>Pseudomonadati</taxon>
        <taxon>Pseudomonadota</taxon>
        <taxon>Betaproteobacteria</taxon>
        <taxon>Burkholderiales</taxon>
        <taxon>Burkholderiaceae</taxon>
        <taxon>Ralstonia</taxon>
    </lineage>
</organism>
<name>A0A848P8H0_9RALS</name>
<accession>A0A848P8H0</accession>
<dbReference type="AlphaFoldDB" id="A0A848P8H0"/>
<dbReference type="EMBL" id="JABBZM010000017">
    <property type="protein sequence ID" value="NMV39868.1"/>
    <property type="molecule type" value="Genomic_DNA"/>
</dbReference>
<dbReference type="Proteomes" id="UP000575469">
    <property type="component" value="Unassembled WGS sequence"/>
</dbReference>